<name>A0A9W6F245_9CHLO</name>
<evidence type="ECO:0000256" key="1">
    <source>
        <dbReference type="SAM" id="MobiDB-lite"/>
    </source>
</evidence>
<keyword evidence="3" id="KW-1185">Reference proteome</keyword>
<reference evidence="2 3" key="1">
    <citation type="journal article" date="2023" name="Commun. Biol.">
        <title>Reorganization of the ancestral sex-determining regions during the evolution of trioecy in Pleodorina starrii.</title>
        <authorList>
            <person name="Takahashi K."/>
            <person name="Suzuki S."/>
            <person name="Kawai-Toyooka H."/>
            <person name="Yamamoto K."/>
            <person name="Hamaji T."/>
            <person name="Ootsuki R."/>
            <person name="Yamaguchi H."/>
            <person name="Kawachi M."/>
            <person name="Higashiyama T."/>
            <person name="Nozaki H."/>
        </authorList>
    </citation>
    <scope>NUCLEOTIDE SEQUENCE [LARGE SCALE GENOMIC DNA]</scope>
    <source>
        <strain evidence="2 3">NIES-4479</strain>
    </source>
</reference>
<dbReference type="EMBL" id="BRXU01000008">
    <property type="protein sequence ID" value="GLC53444.1"/>
    <property type="molecule type" value="Genomic_DNA"/>
</dbReference>
<accession>A0A9W6F245</accession>
<feature type="compositionally biased region" description="Polar residues" evidence="1">
    <location>
        <begin position="93"/>
        <end position="109"/>
    </location>
</feature>
<feature type="region of interest" description="Disordered" evidence="1">
    <location>
        <begin position="74"/>
        <end position="111"/>
    </location>
</feature>
<feature type="compositionally biased region" description="Pro residues" evidence="1">
    <location>
        <begin position="79"/>
        <end position="88"/>
    </location>
</feature>
<proteinExistence type="predicted"/>
<evidence type="ECO:0000313" key="3">
    <source>
        <dbReference type="Proteomes" id="UP001165080"/>
    </source>
</evidence>
<organism evidence="2 3">
    <name type="scientific">Pleodorina starrii</name>
    <dbReference type="NCBI Taxonomy" id="330485"/>
    <lineage>
        <taxon>Eukaryota</taxon>
        <taxon>Viridiplantae</taxon>
        <taxon>Chlorophyta</taxon>
        <taxon>core chlorophytes</taxon>
        <taxon>Chlorophyceae</taxon>
        <taxon>CS clade</taxon>
        <taxon>Chlamydomonadales</taxon>
        <taxon>Volvocaceae</taxon>
        <taxon>Pleodorina</taxon>
    </lineage>
</organism>
<evidence type="ECO:0000313" key="2">
    <source>
        <dbReference type="EMBL" id="GLC53444.1"/>
    </source>
</evidence>
<comment type="caution">
    <text evidence="2">The sequence shown here is derived from an EMBL/GenBank/DDBJ whole genome shotgun (WGS) entry which is preliminary data.</text>
</comment>
<gene>
    <name evidence="2" type="primary">PLESTB004435</name>
    <name evidence="2" type="ORF">PLESTB_000750600</name>
</gene>
<dbReference type="AlphaFoldDB" id="A0A9W6F245"/>
<protein>
    <submittedName>
        <fullName evidence="2">Uncharacterized protein</fullName>
    </submittedName>
</protein>
<dbReference type="Proteomes" id="UP001165080">
    <property type="component" value="Unassembled WGS sequence"/>
</dbReference>
<sequence length="671" mass="70442">MVCGETPADDLTKGLREKWPTYPVFAEWGRHWINLQAVLACQENRQWLLVRTHTRTQEGACASLRARDLQRSQCSVPAALPPKPPAKPPTSRLAASTASSGSAPQQLVPTASTAPVETVSVVAVAVIKSAEPVEVAEVVSVEAVEVKPVATAVKPEVAEAAEVVAAVAAEPVTVAEVDGEIAAATAPEAEGETEAVEAVEVTAAVAEPVKMEEAAPAEAVTVVDRAVAEEAVAEVFVQADTWSCLSSQLASPLPEAVGERQDEPTAYGAVSCPSPGDDSFNYDSVSSISSHSGSSSMHDNTCVFEGSVGACVFEGSVDASVLVAQAPCWFQHRPVCVAVFAAAYGAPVSFGGSRQRQQQQQQQQEPAQPDVCVGWMHISSSPSAGSQVGGTGVESCCSIAWRMCVSKRSGVCRGPGAVAMCLSSQLGSATSLAVQAPEGFVSAAKRYDAHTAGDVASRVQGPGQNSGQQLAPVAAWPGAERSSLHGARGHRVGAASQLVEGHSFPQSCRVRCRRQCASGHVAPSRATVVVIVRGSYGLRCSGRDGVPVWHTTARLGTRTIGRNSEWNKQRRQTAPSGYRRAAGAILFCSRRRSPMTGVGAKCRDPSIAVTVPKRTRRASRRKPGVCSLQAFRPCFPMRRVTLPSHGTRLTACDRCLMVSPSAAKRAVYHLG</sequence>